<evidence type="ECO:0000256" key="1">
    <source>
        <dbReference type="SAM" id="Phobius"/>
    </source>
</evidence>
<evidence type="ECO:0000313" key="3">
    <source>
        <dbReference type="Proteomes" id="UP000234626"/>
    </source>
</evidence>
<accession>A0A2N5EIY2</accession>
<proteinExistence type="predicted"/>
<evidence type="ECO:0000313" key="2">
    <source>
        <dbReference type="EMBL" id="PLR45212.1"/>
    </source>
</evidence>
<keyword evidence="1" id="KW-1133">Transmembrane helix</keyword>
<protein>
    <submittedName>
        <fullName evidence="2">Uncharacterized protein</fullName>
    </submittedName>
</protein>
<name>A0A2N5EIY2_9GAMM</name>
<reference evidence="2 3" key="1">
    <citation type="submission" date="2017-12" db="EMBL/GenBank/DDBJ databases">
        <title>Characterization of six clinical isolates of Enterochimera gen. nov., a novel genus of the Yersiniaciae family and the three species Enterochimera arupensis sp. nov., Enterochimera coloradensis sp. nov, and Enterochimera californica sp. nov.</title>
        <authorList>
            <person name="Rossi A."/>
            <person name="Fisher M."/>
        </authorList>
    </citation>
    <scope>NUCLEOTIDE SEQUENCE [LARGE SCALE GENOMIC DNA]</scope>
    <source>
        <strain evidence="2 3">2016Iso1</strain>
    </source>
</reference>
<keyword evidence="1" id="KW-0472">Membrane</keyword>
<dbReference type="EMBL" id="PJZK01000023">
    <property type="protein sequence ID" value="PLR45212.1"/>
    <property type="molecule type" value="Genomic_DNA"/>
</dbReference>
<gene>
    <name evidence="2" type="ORF">CYR34_18090</name>
</gene>
<feature type="transmembrane region" description="Helical" evidence="1">
    <location>
        <begin position="42"/>
        <end position="60"/>
    </location>
</feature>
<dbReference type="Proteomes" id="UP000234626">
    <property type="component" value="Unassembled WGS sequence"/>
</dbReference>
<dbReference type="AlphaFoldDB" id="A0A2N5EIY2"/>
<feature type="transmembrane region" description="Helical" evidence="1">
    <location>
        <begin position="15"/>
        <end position="36"/>
    </location>
</feature>
<keyword evidence="3" id="KW-1185">Reference proteome</keyword>
<organism evidence="2 3">
    <name type="scientific">Chimaeribacter arupi</name>
    <dbReference type="NCBI Taxonomy" id="2060066"/>
    <lineage>
        <taxon>Bacteria</taxon>
        <taxon>Pseudomonadati</taxon>
        <taxon>Pseudomonadota</taxon>
        <taxon>Gammaproteobacteria</taxon>
        <taxon>Enterobacterales</taxon>
        <taxon>Yersiniaceae</taxon>
        <taxon>Chimaeribacter</taxon>
    </lineage>
</organism>
<sequence length="61" mass="7519">MMNFLKKWVKSQTQYFFWTYIPIILTFIFSMFMAHYFPESSFLAIGLFYLATLLLAFYIWH</sequence>
<keyword evidence="1" id="KW-0812">Transmembrane</keyword>
<dbReference type="OrthoDB" id="6522388at2"/>
<comment type="caution">
    <text evidence="2">The sequence shown here is derived from an EMBL/GenBank/DDBJ whole genome shotgun (WGS) entry which is preliminary data.</text>
</comment>